<evidence type="ECO:0008006" key="4">
    <source>
        <dbReference type="Google" id="ProtNLM"/>
    </source>
</evidence>
<evidence type="ECO:0000256" key="1">
    <source>
        <dbReference type="SAM" id="MobiDB-lite"/>
    </source>
</evidence>
<dbReference type="PROSITE" id="PS51257">
    <property type="entry name" value="PROKAR_LIPOPROTEIN"/>
    <property type="match status" value="1"/>
</dbReference>
<name>A0ABM5PQS4_9CORY</name>
<dbReference type="RefSeq" id="WP_006822908.1">
    <property type="nucleotide sequence ID" value="NZ_CP004350.1"/>
</dbReference>
<accession>A0ABM5PQS4</accession>
<dbReference type="EMBL" id="CP004350">
    <property type="protein sequence ID" value="AHI20354.1"/>
    <property type="molecule type" value="Genomic_DNA"/>
</dbReference>
<dbReference type="GeneID" id="82877925"/>
<evidence type="ECO:0000313" key="2">
    <source>
        <dbReference type="EMBL" id="AHI20354.1"/>
    </source>
</evidence>
<feature type="compositionally biased region" description="Low complexity" evidence="1">
    <location>
        <begin position="34"/>
        <end position="46"/>
    </location>
</feature>
<organism evidence="2 3">
    <name type="scientific">Corynebacterium casei LMG S-19264</name>
    <dbReference type="NCBI Taxonomy" id="1285583"/>
    <lineage>
        <taxon>Bacteria</taxon>
        <taxon>Bacillati</taxon>
        <taxon>Actinomycetota</taxon>
        <taxon>Actinomycetes</taxon>
        <taxon>Mycobacteriales</taxon>
        <taxon>Corynebacteriaceae</taxon>
        <taxon>Corynebacterium</taxon>
    </lineage>
</organism>
<protein>
    <recommendedName>
        <fullName evidence="4">DUF3558 domain-containing protein</fullName>
    </recommendedName>
</protein>
<gene>
    <name evidence="2" type="ORF">CCASEI_08955</name>
</gene>
<evidence type="ECO:0000313" key="3">
    <source>
        <dbReference type="Proteomes" id="UP000019226"/>
    </source>
</evidence>
<dbReference type="InterPro" id="IPR024520">
    <property type="entry name" value="DUF3558"/>
</dbReference>
<proteinExistence type="predicted"/>
<feature type="region of interest" description="Disordered" evidence="1">
    <location>
        <begin position="31"/>
        <end position="51"/>
    </location>
</feature>
<keyword evidence="3" id="KW-1185">Reference proteome</keyword>
<sequence>MHLLRKLRHTGILFAAGAILTGCTINIGGESTDSAPESVVPESSIESTDENTDVAAAGDGIEAEPVIPPLGEFDRSDPDYVQYKPCLEIPDDFLEKAGLHGKEMMEGVGEVDGTCTFNAGPEYGTSIFNLQGSRHNHDAFLGISGDVTWDQTSNGDPILLHRSKYLADSECQAAIETERGTFSVSFQSFEYGNENFSFDPCDEAQMKLKTVLELDGKHED</sequence>
<reference evidence="3" key="1">
    <citation type="submission" date="2013-02" db="EMBL/GenBank/DDBJ databases">
        <title>The complete genome sequence of Corynebacterium casei LMG S-19264 (=DSM 44701).</title>
        <authorList>
            <person name="Ruckert C."/>
            <person name="Albersmeier A."/>
            <person name="Kalinowski J."/>
        </authorList>
    </citation>
    <scope>NUCLEOTIDE SEQUENCE [LARGE SCALE GENOMIC DNA]</scope>
    <source>
        <strain evidence="3">LMG S-19264</strain>
    </source>
</reference>
<dbReference type="Proteomes" id="UP000019226">
    <property type="component" value="Chromosome"/>
</dbReference>
<dbReference type="Pfam" id="PF12079">
    <property type="entry name" value="DUF3558"/>
    <property type="match status" value="1"/>
</dbReference>